<name>A0A812JCI7_9DINO</name>
<reference evidence="2" key="1">
    <citation type="submission" date="2021-02" db="EMBL/GenBank/DDBJ databases">
        <authorList>
            <person name="Dougan E. K."/>
            <person name="Rhodes N."/>
            <person name="Thang M."/>
            <person name="Chan C."/>
        </authorList>
    </citation>
    <scope>NUCLEOTIDE SEQUENCE</scope>
</reference>
<evidence type="ECO:0000313" key="3">
    <source>
        <dbReference type="Proteomes" id="UP000604046"/>
    </source>
</evidence>
<sequence length="895" mass="99835">MLEHVALGAHGQLCSADGSIASDELRAAHAEVTAELEAARGDVEAQRVLEVPRLLEIYRDYTQYLVSCPQAVMQATIAKLEGLLQQLRSMCSTMELIRPCQATTPFMFDVFIYYLLLKYGVVDAYANLGNVTSQEVFRGWPIEEHEQRTWFLFGALWRVIWPARDYCACVEAYDYYTTMHALFDGSLHIGRGDLHERLLRPSSEARRMVEAASYCEEWLEKDFQRIFSTYAKFSACLPGALMENIVCLQRWLLGGKVIGSLNTAEMMVKLLTLSDTCLEDTRWPFSKADVEYNFARLAVNWRAGNVNCQAMDRFGQRLQDDGCPSALDATALRPLLWSPSPLQQNGRQVQCTAQFDNACIVNGIVTVRKPPDGEARLPDELQTCSETGRNRHRLALSEDLGHLWGTQEEAVLQRQTVGFVLNLPETGDNVWHNLHWIVPAAARLHGPRAQESLGDKTTRDVLLILLFDAYLFRENKPDLENGSDVSEADADREKAEQQQRFELWVVRHAPFLRLLTTAPPVMLHTVQRRCFGRLLWGHAEMRADRELRHGTAVGPEEVQAFKDALNHHHAREMDELAHSFWQRSPLPAAMGMVPDKGSHISVIVIQRAFDHGRSFLDLPNLTARALEPLTSSGAGAWRVLDDLEQRPLLQQAALFRSTDVLVGAVGAALAWMLLMPAGGQVLEWLPQGVQPSLYRCSEAWNEDTLGMFGGLGRLANVDHVCLRSEGTPVQIPDSKRFSATRTTAKDAFWRQTNLETLLNLRRLFTDVDQLAVSDFVDDSASATGQKLKHKKQLGFGLGALQHKAEEASRAKKEKVKESNNQDSAQDKSLGCEEPPESIEGLQPSVSSTSTLPGSPAPEPVARSVQVFDELQASREGTGLCLKDAAASTARADEEV</sequence>
<dbReference type="AlphaFoldDB" id="A0A812JCI7"/>
<accession>A0A812JCI7</accession>
<proteinExistence type="predicted"/>
<keyword evidence="3" id="KW-1185">Reference proteome</keyword>
<evidence type="ECO:0000256" key="1">
    <source>
        <dbReference type="SAM" id="MobiDB-lite"/>
    </source>
</evidence>
<organism evidence="2 3">
    <name type="scientific">Symbiodinium natans</name>
    <dbReference type="NCBI Taxonomy" id="878477"/>
    <lineage>
        <taxon>Eukaryota</taxon>
        <taxon>Sar</taxon>
        <taxon>Alveolata</taxon>
        <taxon>Dinophyceae</taxon>
        <taxon>Suessiales</taxon>
        <taxon>Symbiodiniaceae</taxon>
        <taxon>Symbiodinium</taxon>
    </lineage>
</organism>
<dbReference type="Proteomes" id="UP000604046">
    <property type="component" value="Unassembled WGS sequence"/>
</dbReference>
<feature type="region of interest" description="Disordered" evidence="1">
    <location>
        <begin position="804"/>
        <end position="864"/>
    </location>
</feature>
<dbReference type="OrthoDB" id="439316at2759"/>
<feature type="compositionally biased region" description="Basic and acidic residues" evidence="1">
    <location>
        <begin position="804"/>
        <end position="819"/>
    </location>
</feature>
<gene>
    <name evidence="2" type="primary">Kcnb2</name>
    <name evidence="2" type="ORF">SNAT2548_LOCUS6049</name>
</gene>
<feature type="compositionally biased region" description="Polar residues" evidence="1">
    <location>
        <begin position="843"/>
        <end position="852"/>
    </location>
</feature>
<protein>
    <submittedName>
        <fullName evidence="2">Kcnb2 protein</fullName>
    </submittedName>
</protein>
<dbReference type="EMBL" id="CAJNDS010000395">
    <property type="protein sequence ID" value="CAE7201598.1"/>
    <property type="molecule type" value="Genomic_DNA"/>
</dbReference>
<comment type="caution">
    <text evidence="2">The sequence shown here is derived from an EMBL/GenBank/DDBJ whole genome shotgun (WGS) entry which is preliminary data.</text>
</comment>
<evidence type="ECO:0000313" key="2">
    <source>
        <dbReference type="EMBL" id="CAE7201598.1"/>
    </source>
</evidence>